<dbReference type="RefSeq" id="XP_023175550.2">
    <property type="nucleotide sequence ID" value="XM_023319782.2"/>
</dbReference>
<dbReference type="GO" id="GO:0005634">
    <property type="term" value="C:nucleus"/>
    <property type="evidence" value="ECO:0007669"/>
    <property type="project" value="UniProtKB-SubCell"/>
</dbReference>
<protein>
    <submittedName>
        <fullName evidence="11">Protein dalmatian</fullName>
    </submittedName>
</protein>
<comment type="subcellular location">
    <subcellularLocation>
        <location evidence="2">Chromosome</location>
    </subcellularLocation>
    <subcellularLocation>
        <location evidence="1">Nucleus</location>
    </subcellularLocation>
</comment>
<dbReference type="CTD" id="41180"/>
<keyword evidence="7" id="KW-0131">Cell cycle</keyword>
<dbReference type="AlphaFoldDB" id="A0A6J1MEU9"/>
<evidence type="ECO:0000256" key="7">
    <source>
        <dbReference type="ARBA" id="ARBA00023306"/>
    </source>
</evidence>
<gene>
    <name evidence="11" type="primary">LOC111602620</name>
</gene>
<feature type="region of interest" description="Disordered" evidence="8">
    <location>
        <begin position="767"/>
        <end position="804"/>
    </location>
</feature>
<evidence type="ECO:0000259" key="9">
    <source>
        <dbReference type="Pfam" id="PF09666"/>
    </source>
</evidence>
<dbReference type="GO" id="GO:0005694">
    <property type="term" value="C:chromosome"/>
    <property type="evidence" value="ECO:0007669"/>
    <property type="project" value="UniProtKB-SubCell"/>
</dbReference>
<dbReference type="OMA" id="NSTMYVP"/>
<evidence type="ECO:0000313" key="10">
    <source>
        <dbReference type="Proteomes" id="UP000504633"/>
    </source>
</evidence>
<dbReference type="InterPro" id="IPR057261">
    <property type="entry name" value="Sororin-like_M"/>
</dbReference>
<feature type="region of interest" description="Disordered" evidence="8">
    <location>
        <begin position="614"/>
        <end position="637"/>
    </location>
</feature>
<keyword evidence="3" id="KW-0158">Chromosome</keyword>
<feature type="domain" description="Sororin-like middle region" evidence="9">
    <location>
        <begin position="529"/>
        <end position="694"/>
    </location>
</feature>
<keyword evidence="5" id="KW-0498">Mitosis</keyword>
<evidence type="ECO:0000313" key="11">
    <source>
        <dbReference type="RefSeq" id="XP_023175550.2"/>
    </source>
</evidence>
<evidence type="ECO:0000256" key="2">
    <source>
        <dbReference type="ARBA" id="ARBA00004286"/>
    </source>
</evidence>
<dbReference type="KEGG" id="dhe:111602620"/>
<keyword evidence="6" id="KW-0539">Nucleus</keyword>
<proteinExistence type="predicted"/>
<feature type="compositionally biased region" description="Polar residues" evidence="8">
    <location>
        <begin position="614"/>
        <end position="630"/>
    </location>
</feature>
<evidence type="ECO:0000256" key="3">
    <source>
        <dbReference type="ARBA" id="ARBA00022454"/>
    </source>
</evidence>
<evidence type="ECO:0000256" key="4">
    <source>
        <dbReference type="ARBA" id="ARBA00022618"/>
    </source>
</evidence>
<evidence type="ECO:0000256" key="6">
    <source>
        <dbReference type="ARBA" id="ARBA00023242"/>
    </source>
</evidence>
<sequence>MVKSIKIKLRRVCAANIRNISTNTRSISTKLNNKVILETTNTSNYKVVKFAKSIPVRNCIVRLKRFKHQTKDVPKYDISKTLATAQLKDAIREHRDDAQESSCELHSGGFQNIGNNEENVDISNVQISPAKKQNLDRQQATTSSHFLSACHSDFTMKPCRVRVLRCSIIRDIAEKQSEIEDTPPAQLTDLHKNHLVDKSARNSIEHEERVAITPCGERILDTSNIQETCKDKQENCVIPQSVKRFFHRDQPPARTRSSITRHVYEFLSQSEIKDNEKPDPAADIIKNMIATGRACAMIRSKTGKTRARAVRKKVRPIGKRKQCSTRNTVEKQPIIVQEAEQRHLSPICEQQTDLSKDNDDNASVHVEVPVQMPQIAAMANKTIAEGAYSPLARSLMINQTKEQQSMERRLELLHMAKRFISTPLNRKSNTTLDANTTIFSPVLKNSAKGQLAPAATVATRSDTKSPWRVQGETSLPNTFAFGLNTSQLPSYSSDFIRHRHVYLPDEPVCSFSGSIEQNTSSFGNDSNGENVPPAVVVTKASSDAQSVKTIKPINDQGNENVENLVQLPNPRKTLQHRSPLKDINILEVVVLPPWKKNGQFSKTPTRELVHQFQEQELNSNSPRYLSTNNKQPQQQQQPCNLFGFEDFLSEEDEEQLSVHEPSQHVTLHERLHRLKKLRPAQQELPQVSQVPIRHAHDALKAREPRQHNIKEMFCSTMIDKPAMNESVALFSDFEPETTFDEKKPRRTYISEKPKRKRKQRVHVLFMDTDSSENEDDHGSKNNSDQSPKQAVHPHKRTRRDAEHDAKLKQFITSFNQECEEVENFPLIIE</sequence>
<dbReference type="GO" id="GO:0051301">
    <property type="term" value="P:cell division"/>
    <property type="evidence" value="ECO:0007669"/>
    <property type="project" value="UniProtKB-KW"/>
</dbReference>
<dbReference type="Proteomes" id="UP000504633">
    <property type="component" value="Unplaced"/>
</dbReference>
<evidence type="ECO:0000256" key="8">
    <source>
        <dbReference type="SAM" id="MobiDB-lite"/>
    </source>
</evidence>
<name>A0A6J1MEU9_DROHY</name>
<evidence type="ECO:0000256" key="5">
    <source>
        <dbReference type="ARBA" id="ARBA00022776"/>
    </source>
</evidence>
<dbReference type="GeneID" id="111602620"/>
<keyword evidence="10" id="KW-1185">Reference proteome</keyword>
<reference evidence="11" key="1">
    <citation type="submission" date="2025-08" db="UniProtKB">
        <authorList>
            <consortium name="RefSeq"/>
        </authorList>
    </citation>
    <scope>IDENTIFICATION</scope>
    <source>
        <strain evidence="11">15085-1641.00</strain>
        <tissue evidence="11">Whole body</tissue>
    </source>
</reference>
<organism evidence="10 11">
    <name type="scientific">Drosophila hydei</name>
    <name type="common">Fruit fly</name>
    <dbReference type="NCBI Taxonomy" id="7224"/>
    <lineage>
        <taxon>Eukaryota</taxon>
        <taxon>Metazoa</taxon>
        <taxon>Ecdysozoa</taxon>
        <taxon>Arthropoda</taxon>
        <taxon>Hexapoda</taxon>
        <taxon>Insecta</taxon>
        <taxon>Pterygota</taxon>
        <taxon>Neoptera</taxon>
        <taxon>Endopterygota</taxon>
        <taxon>Diptera</taxon>
        <taxon>Brachycera</taxon>
        <taxon>Muscomorpha</taxon>
        <taxon>Ephydroidea</taxon>
        <taxon>Drosophilidae</taxon>
        <taxon>Drosophila</taxon>
    </lineage>
</organism>
<dbReference type="OrthoDB" id="8028148at2759"/>
<keyword evidence="4" id="KW-0132">Cell division</keyword>
<accession>A0A6J1MEU9</accession>
<dbReference type="Pfam" id="PF09666">
    <property type="entry name" value="Sororin_middle"/>
    <property type="match status" value="1"/>
</dbReference>
<evidence type="ECO:0000256" key="1">
    <source>
        <dbReference type="ARBA" id="ARBA00004123"/>
    </source>
</evidence>